<comment type="caution">
    <text evidence="2">The sequence shown here is derived from an EMBL/GenBank/DDBJ whole genome shotgun (WGS) entry which is preliminary data.</text>
</comment>
<dbReference type="PANTHER" id="PTHR31550:SF2">
    <property type="entry name" value="ANKYRIN REPEAT PROTEIN-RELATED"/>
    <property type="match status" value="1"/>
</dbReference>
<accession>A0A8J4V6V8</accession>
<dbReference type="EMBL" id="AJWJ01000215">
    <property type="protein sequence ID" value="KAF2073274.1"/>
    <property type="molecule type" value="Genomic_DNA"/>
</dbReference>
<organism evidence="2 3">
    <name type="scientific">Polysphondylium violaceum</name>
    <dbReference type="NCBI Taxonomy" id="133409"/>
    <lineage>
        <taxon>Eukaryota</taxon>
        <taxon>Amoebozoa</taxon>
        <taxon>Evosea</taxon>
        <taxon>Eumycetozoa</taxon>
        <taxon>Dictyostelia</taxon>
        <taxon>Dictyosteliales</taxon>
        <taxon>Dictyosteliaceae</taxon>
        <taxon>Polysphondylium</taxon>
    </lineage>
</organism>
<feature type="compositionally biased region" description="Acidic residues" evidence="1">
    <location>
        <begin position="646"/>
        <end position="667"/>
    </location>
</feature>
<dbReference type="PANTHER" id="PTHR31550">
    <property type="entry name" value="ANKYRIN REPEAT PROTEIN-RELATED-RELATED"/>
    <property type="match status" value="1"/>
</dbReference>
<dbReference type="AlphaFoldDB" id="A0A8J4V6V8"/>
<gene>
    <name evidence="2" type="ORF">CYY_005403</name>
</gene>
<evidence type="ECO:0000313" key="2">
    <source>
        <dbReference type="EMBL" id="KAF2073274.1"/>
    </source>
</evidence>
<sequence>MKIDIYRAVFGNVFLCNKIYDNIKEIQSDLYSLKYKDIVDLGWMIRNGYIELAREKIQNRDTELYIDYYDLFTVVADQCTDLFISAFERYKYSVMEHYRYNPRHLIQKIKNVDVIKYLYENGYGPVETDLEIYEMDVGVLEWLVENGWVKITANLLVAYKGSPSSGAFKIEYPKEIIELVVKYIEKPVSADDAKYVLRVLLEFPYIGLIDSLLPLFDTDVKSMQIFDGITFDRAIELIKATDQENRVQKIIGSVKHHEHQDEVFGNDIHSKLVYREWHSWAEEGAEAFFGLWQARSDRLIVDPYHILYRNTDGEIEPSDIYHSSLKASGKVLHLGECLSRLCCLTGNLKVIEFLASQGFVFELASDPLLLGKVVKHTDQEYRDLVVKLCRDGILSDIFLLETCCRVGAVENFKYYFPLFAQDVDTDLFECALDNHQYCIARMVYPYITPSATVFNSFLLDQVDEFIQETPEHQRQDLYIDLIDKAISRNDFAAMRHVFERYQVVSLPDYLWKVIANSRNLSIIDYIHRNRSICFPLSSPQEIDAMFINLFDLVLASSNGLNIILIEYLLKHHCIDIDRLGLHQLDIISPYFDIHSTNSNKEIKKYIKYLSHIMYLVDKGTFTFESLLPSLIYASRKRDTNLKDQDYTTDSDDEDDGTLETQEDDINDSDSNSITQYHVYKEHYHILICLMCIEYIDKNLNKLRTSSGSSGGNQWQLMFDTIIFKKQNLLKYKKVLGVLVNRYNCTLNDSHYHYLAKYGLSLFKILPNK</sequence>
<protein>
    <submittedName>
        <fullName evidence="2">Uncharacterized protein</fullName>
    </submittedName>
</protein>
<feature type="region of interest" description="Disordered" evidence="1">
    <location>
        <begin position="642"/>
        <end position="669"/>
    </location>
</feature>
<reference evidence="2" key="1">
    <citation type="submission" date="2020-01" db="EMBL/GenBank/DDBJ databases">
        <title>Development of genomics and gene disruption for Polysphondylium violaceum indicates a role for the polyketide synthase stlB in stalk morphogenesis.</title>
        <authorList>
            <person name="Narita B."/>
            <person name="Kawabe Y."/>
            <person name="Kin K."/>
            <person name="Saito T."/>
            <person name="Gibbs R."/>
            <person name="Kuspa A."/>
            <person name="Muzny D."/>
            <person name="Queller D."/>
            <person name="Richards S."/>
            <person name="Strassman J."/>
            <person name="Sucgang R."/>
            <person name="Worley K."/>
            <person name="Schaap P."/>
        </authorList>
    </citation>
    <scope>NUCLEOTIDE SEQUENCE</scope>
    <source>
        <strain evidence="2">QSvi11</strain>
    </source>
</reference>
<proteinExistence type="predicted"/>
<keyword evidence="3" id="KW-1185">Reference proteome</keyword>
<evidence type="ECO:0000256" key="1">
    <source>
        <dbReference type="SAM" id="MobiDB-lite"/>
    </source>
</evidence>
<name>A0A8J4V6V8_9MYCE</name>
<dbReference type="Proteomes" id="UP000695562">
    <property type="component" value="Unassembled WGS sequence"/>
</dbReference>
<evidence type="ECO:0000313" key="3">
    <source>
        <dbReference type="Proteomes" id="UP000695562"/>
    </source>
</evidence>